<accession>A0A8J6QLZ5</accession>
<protein>
    <submittedName>
        <fullName evidence="2">Uncharacterized protein</fullName>
    </submittedName>
</protein>
<feature type="transmembrane region" description="Helical" evidence="1">
    <location>
        <begin position="162"/>
        <end position="184"/>
    </location>
</feature>
<feature type="transmembrane region" description="Helical" evidence="1">
    <location>
        <begin position="106"/>
        <end position="125"/>
    </location>
</feature>
<feature type="transmembrane region" description="Helical" evidence="1">
    <location>
        <begin position="20"/>
        <end position="38"/>
    </location>
</feature>
<keyword evidence="1" id="KW-0812">Transmembrane</keyword>
<gene>
    <name evidence="2" type="ORF">IC617_14100</name>
</gene>
<dbReference type="Proteomes" id="UP000638014">
    <property type="component" value="Unassembled WGS sequence"/>
</dbReference>
<feature type="transmembrane region" description="Helical" evidence="1">
    <location>
        <begin position="334"/>
        <end position="352"/>
    </location>
</feature>
<proteinExistence type="predicted"/>
<comment type="caution">
    <text evidence="2">The sequence shown here is derived from an EMBL/GenBank/DDBJ whole genome shotgun (WGS) entry which is preliminary data.</text>
</comment>
<keyword evidence="3" id="KW-1185">Reference proteome</keyword>
<feature type="transmembrane region" description="Helical" evidence="1">
    <location>
        <begin position="307"/>
        <end position="327"/>
    </location>
</feature>
<keyword evidence="1" id="KW-1133">Transmembrane helix</keyword>
<organism evidence="2 3">
    <name type="scientific">Neiella litorisoli</name>
    <dbReference type="NCBI Taxonomy" id="2771431"/>
    <lineage>
        <taxon>Bacteria</taxon>
        <taxon>Pseudomonadati</taxon>
        <taxon>Pseudomonadota</taxon>
        <taxon>Gammaproteobacteria</taxon>
        <taxon>Alteromonadales</taxon>
        <taxon>Echinimonadaceae</taxon>
        <taxon>Neiella</taxon>
    </lineage>
</organism>
<evidence type="ECO:0000313" key="2">
    <source>
        <dbReference type="EMBL" id="MBD1390566.1"/>
    </source>
</evidence>
<name>A0A8J6QLZ5_9GAMM</name>
<keyword evidence="1" id="KW-0472">Membrane</keyword>
<evidence type="ECO:0000313" key="3">
    <source>
        <dbReference type="Proteomes" id="UP000638014"/>
    </source>
</evidence>
<feature type="transmembrane region" description="Helical" evidence="1">
    <location>
        <begin position="358"/>
        <end position="376"/>
    </location>
</feature>
<feature type="transmembrane region" description="Helical" evidence="1">
    <location>
        <begin position="383"/>
        <end position="403"/>
    </location>
</feature>
<feature type="transmembrane region" description="Helical" evidence="1">
    <location>
        <begin position="224"/>
        <end position="243"/>
    </location>
</feature>
<dbReference type="EMBL" id="JACXAF010000019">
    <property type="protein sequence ID" value="MBD1390566.1"/>
    <property type="molecule type" value="Genomic_DNA"/>
</dbReference>
<feature type="transmembrane region" description="Helical" evidence="1">
    <location>
        <begin position="137"/>
        <end position="155"/>
    </location>
</feature>
<dbReference type="AlphaFoldDB" id="A0A8J6QLZ5"/>
<sequence length="407" mass="45920">MESVNTTKPATAVTPARLNLVISFFIAAAIYLTFAWLLKMQPGAAGIEQPDLVFNIDVYQYVHKLGDLGYQELNSKHLLRMHTWVPLTRMLFPLFDGSPHEQAVKAAVLFNIITLSLAFTAVSWFALRTLQSLSKVWLLNVVHLLSTSSLIMSAPDHFSQSYLLMITAILSFICIDKLIVLLVVAVILGILIAGTTTSNAAFAGLLGYFILARHFQFKAVFNRLFIVAFLLAPIVGGYLFYLYTREADPNQFLFLKFFNFRLFNELPSALVYCLASWVYPIVAPLPELSRSGHITLEPIALADFFDWYLIPSAVVLAGIGYGIISHWRKEQMPMLIQILLTWVAFNAIFHNVWGDEYILFSGHYSFALIILIMLLFKRLTTSHCLAFSVPVIIWQGLFAYTTFNLIP</sequence>
<evidence type="ECO:0000256" key="1">
    <source>
        <dbReference type="SAM" id="Phobius"/>
    </source>
</evidence>
<feature type="transmembrane region" description="Helical" evidence="1">
    <location>
        <begin position="190"/>
        <end position="212"/>
    </location>
</feature>
<dbReference type="RefSeq" id="WP_191145635.1">
    <property type="nucleotide sequence ID" value="NZ_JACXAF010000019.1"/>
</dbReference>
<reference evidence="2" key="1">
    <citation type="submission" date="2020-09" db="EMBL/GenBank/DDBJ databases">
        <title>A novel bacterium of genus Neiella, isolated from South China Sea.</title>
        <authorList>
            <person name="Huang H."/>
            <person name="Mo K."/>
            <person name="Hu Y."/>
        </authorList>
    </citation>
    <scope>NUCLEOTIDE SEQUENCE</scope>
    <source>
        <strain evidence="2">HB171785</strain>
    </source>
</reference>